<proteinExistence type="inferred from homology"/>
<dbReference type="Pfam" id="PF03401">
    <property type="entry name" value="TctC"/>
    <property type="match status" value="1"/>
</dbReference>
<dbReference type="PANTHER" id="PTHR42928">
    <property type="entry name" value="TRICARBOXYLATE-BINDING PROTEIN"/>
    <property type="match status" value="1"/>
</dbReference>
<dbReference type="EMBL" id="JAFIRR010000071">
    <property type="protein sequence ID" value="MCO6416927.1"/>
    <property type="molecule type" value="Genomic_DNA"/>
</dbReference>
<keyword evidence="3" id="KW-1185">Reference proteome</keyword>
<dbReference type="Gene3D" id="3.40.190.150">
    <property type="entry name" value="Bordetella uptake gene, domain 1"/>
    <property type="match status" value="1"/>
</dbReference>
<accession>A0ABT1D5M6</accession>
<sequence>MPEFAPSRRQALRLAALAAPVLAARPGRAAGFPDRPIRLIIPWAAGGSTDAQMRTMCEIAARHLGQPIVIENRPGARGTFAASILHTQARPDGYTIGQIHQGVLSHPFMTRSATWDSLNDFTYILAITGYLSGIVVREDSPVRDWPGLMAHMRANPGQVSVGTSGVGGASHLVISQLFEKEKVTYLHVPYRGVAETTTALLSGQVDAVADSSGWAPHVEAGRMRLLAVWANERPKRFPDVPSIREFGHDVGGIAPYGLAGPKGMDPEVTARLHDAFKAALYDPQHLAVLERYDMPVLYMTGEEYRAWNAARLPVERDLIRRLGISFEGG</sequence>
<name>A0ABT1D5M6_9PROT</name>
<dbReference type="PANTHER" id="PTHR42928:SF5">
    <property type="entry name" value="BLR1237 PROTEIN"/>
    <property type="match status" value="1"/>
</dbReference>
<dbReference type="CDD" id="cd07012">
    <property type="entry name" value="PBP2_Bug_TTT"/>
    <property type="match status" value="1"/>
</dbReference>
<dbReference type="PIRSF" id="PIRSF017082">
    <property type="entry name" value="YflP"/>
    <property type="match status" value="1"/>
</dbReference>
<gene>
    <name evidence="2" type="ORF">JYK14_12255</name>
</gene>
<dbReference type="InterPro" id="IPR005064">
    <property type="entry name" value="BUG"/>
</dbReference>
<dbReference type="InterPro" id="IPR006311">
    <property type="entry name" value="TAT_signal"/>
</dbReference>
<evidence type="ECO:0000313" key="2">
    <source>
        <dbReference type="EMBL" id="MCO6416927.1"/>
    </source>
</evidence>
<dbReference type="SUPFAM" id="SSF53850">
    <property type="entry name" value="Periplasmic binding protein-like II"/>
    <property type="match status" value="1"/>
</dbReference>
<dbReference type="Gene3D" id="3.40.190.10">
    <property type="entry name" value="Periplasmic binding protein-like II"/>
    <property type="match status" value="1"/>
</dbReference>
<comment type="similarity">
    <text evidence="1">Belongs to the UPF0065 (bug) family.</text>
</comment>
<organism evidence="2 3">
    <name type="scientific">Siccirubricoccus soli</name>
    <dbReference type="NCBI Taxonomy" id="2899147"/>
    <lineage>
        <taxon>Bacteria</taxon>
        <taxon>Pseudomonadati</taxon>
        <taxon>Pseudomonadota</taxon>
        <taxon>Alphaproteobacteria</taxon>
        <taxon>Acetobacterales</taxon>
        <taxon>Roseomonadaceae</taxon>
        <taxon>Siccirubricoccus</taxon>
    </lineage>
</organism>
<dbReference type="PROSITE" id="PS51318">
    <property type="entry name" value="TAT"/>
    <property type="match status" value="1"/>
</dbReference>
<dbReference type="RefSeq" id="WP_252953556.1">
    <property type="nucleotide sequence ID" value="NZ_JAFIRR010000071.1"/>
</dbReference>
<comment type="caution">
    <text evidence="2">The sequence shown here is derived from an EMBL/GenBank/DDBJ whole genome shotgun (WGS) entry which is preliminary data.</text>
</comment>
<reference evidence="2 3" key="1">
    <citation type="submission" date="2021-12" db="EMBL/GenBank/DDBJ databases">
        <title>Siccirubricoccus leaddurans sp. nov., a high concentration Zn2+ tolerance bacterium.</title>
        <authorList>
            <person name="Cao Y."/>
        </authorList>
    </citation>
    <scope>NUCLEOTIDE SEQUENCE [LARGE SCALE GENOMIC DNA]</scope>
    <source>
        <strain evidence="2 3">KC 17139</strain>
    </source>
</reference>
<protein>
    <submittedName>
        <fullName evidence="2">Tripartite tricarboxylate transporter substrate binding protein</fullName>
    </submittedName>
</protein>
<evidence type="ECO:0000256" key="1">
    <source>
        <dbReference type="ARBA" id="ARBA00006987"/>
    </source>
</evidence>
<dbReference type="InterPro" id="IPR042100">
    <property type="entry name" value="Bug_dom1"/>
</dbReference>
<evidence type="ECO:0000313" key="3">
    <source>
        <dbReference type="Proteomes" id="UP001523392"/>
    </source>
</evidence>
<dbReference type="Proteomes" id="UP001523392">
    <property type="component" value="Unassembled WGS sequence"/>
</dbReference>